<accession>X7YJL4</accession>
<sequence>MRHAETLPDWPSGPLPAVRVAAAIPSPEQHRTPCSRHETGSPHRAAR</sequence>
<organism evidence="2">
    <name type="scientific">Mycobacterium xenopi 4042</name>
    <dbReference type="NCBI Taxonomy" id="1299334"/>
    <lineage>
        <taxon>Bacteria</taxon>
        <taxon>Bacillati</taxon>
        <taxon>Actinomycetota</taxon>
        <taxon>Actinomycetes</taxon>
        <taxon>Mycobacteriales</taxon>
        <taxon>Mycobacteriaceae</taxon>
        <taxon>Mycobacterium</taxon>
    </lineage>
</organism>
<dbReference type="PATRIC" id="fig|1299334.3.peg.9771"/>
<dbReference type="AlphaFoldDB" id="X7YJL4"/>
<comment type="caution">
    <text evidence="2">The sequence shown here is derived from an EMBL/GenBank/DDBJ whole genome shotgun (WGS) entry which is preliminary data.</text>
</comment>
<evidence type="ECO:0000313" key="2">
    <source>
        <dbReference type="EMBL" id="EUA07021.1"/>
    </source>
</evidence>
<evidence type="ECO:0000256" key="1">
    <source>
        <dbReference type="SAM" id="MobiDB-lite"/>
    </source>
</evidence>
<protein>
    <submittedName>
        <fullName evidence="2">Uncharacterized protein</fullName>
    </submittedName>
</protein>
<reference evidence="2" key="1">
    <citation type="submission" date="2014-01" db="EMBL/GenBank/DDBJ databases">
        <authorList>
            <person name="Brown-Elliot B."/>
            <person name="Wallace R."/>
            <person name="Lenaerts A."/>
            <person name="Ordway D."/>
            <person name="DeGroote M.A."/>
            <person name="Parker T."/>
            <person name="Sizemore C."/>
            <person name="Tallon L.J."/>
            <person name="Sadzewicz L.K."/>
            <person name="Sengamalay N."/>
            <person name="Fraser C.M."/>
            <person name="Hine E."/>
            <person name="Shefchek K.A."/>
            <person name="Das S.P."/>
            <person name="Tettelin H."/>
        </authorList>
    </citation>
    <scope>NUCLEOTIDE SEQUENCE [LARGE SCALE GENOMIC DNA]</scope>
    <source>
        <strain evidence="2">4042</strain>
    </source>
</reference>
<feature type="compositionally biased region" description="Basic and acidic residues" evidence="1">
    <location>
        <begin position="28"/>
        <end position="41"/>
    </location>
</feature>
<dbReference type="EMBL" id="JAOB01000093">
    <property type="protein sequence ID" value="EUA07021.1"/>
    <property type="molecule type" value="Genomic_DNA"/>
</dbReference>
<name>X7YJL4_MYCXE</name>
<gene>
    <name evidence="2" type="ORF">I553_0179</name>
</gene>
<feature type="region of interest" description="Disordered" evidence="1">
    <location>
        <begin position="24"/>
        <end position="47"/>
    </location>
</feature>
<proteinExistence type="predicted"/>